<dbReference type="FunFam" id="1.20.920.10:FF:000032">
    <property type="entry name" value="Transcriptional activator spt7"/>
    <property type="match status" value="1"/>
</dbReference>
<feature type="coiled-coil region" evidence="9">
    <location>
        <begin position="396"/>
        <end position="423"/>
    </location>
</feature>
<dbReference type="CDD" id="cd05510">
    <property type="entry name" value="Bromo_SPT7_like"/>
    <property type="match status" value="1"/>
</dbReference>
<dbReference type="FunFam" id="1.10.20.10:FF:000072">
    <property type="entry name" value="Transcriptional activator spt7"/>
    <property type="match status" value="1"/>
</dbReference>
<feature type="compositionally biased region" description="Polar residues" evidence="10">
    <location>
        <begin position="1"/>
        <end position="10"/>
    </location>
</feature>
<dbReference type="GO" id="GO:0006325">
    <property type="term" value="P:chromatin organization"/>
    <property type="evidence" value="ECO:0007669"/>
    <property type="project" value="UniProtKB-ARBA"/>
</dbReference>
<keyword evidence="3" id="KW-0805">Transcription regulation</keyword>
<evidence type="ECO:0000256" key="5">
    <source>
        <dbReference type="ARBA" id="ARBA00023163"/>
    </source>
</evidence>
<dbReference type="GO" id="GO:0046695">
    <property type="term" value="C:SLIK (SAGA-like) complex"/>
    <property type="evidence" value="ECO:0007669"/>
    <property type="project" value="InterPro"/>
</dbReference>
<feature type="region of interest" description="Disordered" evidence="10">
    <location>
        <begin position="925"/>
        <end position="959"/>
    </location>
</feature>
<dbReference type="CDD" id="cd22927">
    <property type="entry name" value="HFD_SPT7"/>
    <property type="match status" value="1"/>
</dbReference>
<dbReference type="GO" id="GO:0005634">
    <property type="term" value="C:nucleus"/>
    <property type="evidence" value="ECO:0007669"/>
    <property type="project" value="UniProtKB-SubCell"/>
</dbReference>
<dbReference type="Proteomes" id="UP000034182">
    <property type="component" value="Unassembled WGS sequence"/>
</dbReference>
<dbReference type="AlphaFoldDB" id="A0A0G2FS74"/>
<evidence type="ECO:0000256" key="6">
    <source>
        <dbReference type="ARBA" id="ARBA00023242"/>
    </source>
</evidence>
<evidence type="ECO:0000256" key="8">
    <source>
        <dbReference type="PROSITE-ProRule" id="PRU00035"/>
    </source>
</evidence>
<dbReference type="PROSITE" id="PS50014">
    <property type="entry name" value="BROMODOMAIN_2"/>
    <property type="match status" value="1"/>
</dbReference>
<keyword evidence="2" id="KW-0597">Phosphoprotein</keyword>
<feature type="compositionally biased region" description="Acidic residues" evidence="10">
    <location>
        <begin position="93"/>
        <end position="110"/>
    </location>
</feature>
<dbReference type="Pfam" id="PF00439">
    <property type="entry name" value="Bromodomain"/>
    <property type="match status" value="1"/>
</dbReference>
<feature type="compositionally biased region" description="Low complexity" evidence="10">
    <location>
        <begin position="120"/>
        <end position="141"/>
    </location>
</feature>
<feature type="region of interest" description="Disordered" evidence="10">
    <location>
        <begin position="1"/>
        <end position="31"/>
    </location>
</feature>
<name>A0A0G2FS74_9PEZI</name>
<feature type="compositionally biased region" description="Basic and acidic residues" evidence="10">
    <location>
        <begin position="934"/>
        <end position="943"/>
    </location>
</feature>
<dbReference type="PANTHER" id="PTHR47343:SF1">
    <property type="entry name" value="TRANSCRIPTIONAL ACTIVATOR SPT7"/>
    <property type="match status" value="1"/>
</dbReference>
<dbReference type="PRINTS" id="PR00503">
    <property type="entry name" value="BROMODOMAIN"/>
</dbReference>
<evidence type="ECO:0000256" key="9">
    <source>
        <dbReference type="SAM" id="Coils"/>
    </source>
</evidence>
<feature type="compositionally biased region" description="Low complexity" evidence="10">
    <location>
        <begin position="214"/>
        <end position="228"/>
    </location>
</feature>
<reference evidence="12 13" key="1">
    <citation type="submission" date="2015-03" db="EMBL/GenBank/DDBJ databases">
        <authorList>
            <person name="Morales-Cruz A."/>
            <person name="Amrine K.C."/>
            <person name="Cantu D."/>
        </authorList>
    </citation>
    <scope>NUCLEOTIDE SEQUENCE [LARGE SCALE GENOMIC DNA]</scope>
    <source>
        <strain evidence="12">DS831</strain>
    </source>
</reference>
<evidence type="ECO:0000256" key="1">
    <source>
        <dbReference type="ARBA" id="ARBA00004123"/>
    </source>
</evidence>
<accession>A0A0G2FS74</accession>
<dbReference type="EMBL" id="LAQI01000215">
    <property type="protein sequence ID" value="KKY14778.1"/>
    <property type="molecule type" value="Genomic_DNA"/>
</dbReference>
<evidence type="ECO:0000256" key="7">
    <source>
        <dbReference type="ARBA" id="ARBA00093633"/>
    </source>
</evidence>
<dbReference type="PANTHER" id="PTHR47343">
    <property type="entry name" value="TRANSCRIPTIONAL ACTIVATOR SPT7"/>
    <property type="match status" value="1"/>
</dbReference>
<dbReference type="SUPFAM" id="SSF47370">
    <property type="entry name" value="Bromodomain"/>
    <property type="match status" value="1"/>
</dbReference>
<dbReference type="InterPro" id="IPR037782">
    <property type="entry name" value="Spt7"/>
</dbReference>
<comment type="subcellular location">
    <subcellularLocation>
        <location evidence="1">Nucleus</location>
    </subcellularLocation>
</comment>
<feature type="region of interest" description="Disordered" evidence="10">
    <location>
        <begin position="839"/>
        <end position="913"/>
    </location>
</feature>
<evidence type="ECO:0000256" key="10">
    <source>
        <dbReference type="SAM" id="MobiDB-lite"/>
    </source>
</evidence>
<evidence type="ECO:0000256" key="2">
    <source>
        <dbReference type="ARBA" id="ARBA00022553"/>
    </source>
</evidence>
<comment type="caution">
    <text evidence="12">The sequence shown here is derived from an EMBL/GenBank/DDBJ whole genome shotgun (WGS) entry which is preliminary data.</text>
</comment>
<dbReference type="GO" id="GO:0000124">
    <property type="term" value="C:SAGA complex"/>
    <property type="evidence" value="ECO:0007669"/>
    <property type="project" value="InterPro"/>
</dbReference>
<organism evidence="12 13">
    <name type="scientific">Diplodia seriata</name>
    <dbReference type="NCBI Taxonomy" id="420778"/>
    <lineage>
        <taxon>Eukaryota</taxon>
        <taxon>Fungi</taxon>
        <taxon>Dikarya</taxon>
        <taxon>Ascomycota</taxon>
        <taxon>Pezizomycotina</taxon>
        <taxon>Dothideomycetes</taxon>
        <taxon>Dothideomycetes incertae sedis</taxon>
        <taxon>Botryosphaeriales</taxon>
        <taxon>Botryosphaeriaceae</taxon>
        <taxon>Diplodia</taxon>
    </lineage>
</organism>
<dbReference type="GO" id="GO:0006357">
    <property type="term" value="P:regulation of transcription by RNA polymerase II"/>
    <property type="evidence" value="ECO:0007669"/>
    <property type="project" value="UniProtKB-ARBA"/>
</dbReference>
<dbReference type="InterPro" id="IPR006565">
    <property type="entry name" value="BTP"/>
</dbReference>
<evidence type="ECO:0000313" key="12">
    <source>
        <dbReference type="EMBL" id="KKY14778.1"/>
    </source>
</evidence>
<dbReference type="PROSITE" id="PS00633">
    <property type="entry name" value="BROMODOMAIN_1"/>
    <property type="match status" value="1"/>
</dbReference>
<dbReference type="InterPro" id="IPR009072">
    <property type="entry name" value="Histone-fold"/>
</dbReference>
<evidence type="ECO:0000256" key="4">
    <source>
        <dbReference type="ARBA" id="ARBA00023117"/>
    </source>
</evidence>
<dbReference type="SMART" id="SM00297">
    <property type="entry name" value="BROMO"/>
    <property type="match status" value="1"/>
</dbReference>
<keyword evidence="9" id="KW-0175">Coiled coil</keyword>
<gene>
    <name evidence="12" type="ORF">UCDDS831_g07954</name>
</gene>
<reference evidence="12 13" key="2">
    <citation type="submission" date="2015-05" db="EMBL/GenBank/DDBJ databases">
        <title>Distinctive expansion of gene families associated with plant cell wall degradation and secondary metabolism in the genomes of grapevine trunk pathogens.</title>
        <authorList>
            <person name="Lawrence D.P."/>
            <person name="Travadon R."/>
            <person name="Rolshausen P.E."/>
            <person name="Baumgartner K."/>
        </authorList>
    </citation>
    <scope>NUCLEOTIDE SEQUENCE [LARGE SCALE GENOMIC DNA]</scope>
    <source>
        <strain evidence="12">DS831</strain>
    </source>
</reference>
<evidence type="ECO:0000313" key="13">
    <source>
        <dbReference type="Proteomes" id="UP000034182"/>
    </source>
</evidence>
<dbReference type="Gene3D" id="1.20.920.10">
    <property type="entry name" value="Bromodomain-like"/>
    <property type="match status" value="1"/>
</dbReference>
<dbReference type="Pfam" id="PF07524">
    <property type="entry name" value="Bromo_TP"/>
    <property type="match status" value="1"/>
</dbReference>
<feature type="compositionally biased region" description="Basic and acidic residues" evidence="10">
    <location>
        <begin position="156"/>
        <end position="175"/>
    </location>
</feature>
<keyword evidence="4 8" id="KW-0103">Bromodomain</keyword>
<dbReference type="GO" id="GO:0046982">
    <property type="term" value="F:protein heterodimerization activity"/>
    <property type="evidence" value="ECO:0007669"/>
    <property type="project" value="InterPro"/>
</dbReference>
<dbReference type="InterPro" id="IPR018359">
    <property type="entry name" value="Bromodomain_CS"/>
</dbReference>
<keyword evidence="5" id="KW-0804">Transcription</keyword>
<feature type="region of interest" description="Disordered" evidence="10">
    <location>
        <begin position="54"/>
        <end position="175"/>
    </location>
</feature>
<sequence>MNSEDPSSQPAGPVPHDDADITLADDDPRHQEFRERFEKTEARIAALLSGSFDLPAFTGHADDDASANTASADRAEPQSQPAPAPKKPARTIDEDDYGDDDDDDDADEPLQAESPLQTKSAAATNASSSLLKVPSSLPAKPSIDRAPSASSADQSKNAEDVRKELNEQKKAAEDAARRSFHTLFYTLETDRDAMLEQQKLDELDRQVETEMSGQSAQPANSSAVASANQQGSLSSANLGSSSLTFKHLISRIDAKRNLVKASDAQLRSLMSDVRKNRSKWASEDKVGQEELYEAAEKVLMELKAMTEHAAPFLQRVNKRDAPDYYQVIKQPMDIGTMIKKLKSLQYRSKKEFVDDLNLIWSNCLKYNADPSHFLRKKALYMKKETDKLVPLIPDIVVRERAEVEAEERRMQSIDADLEGVEDSDDERHRLFRNDHLNVEEPALIRTKADVPEDEGEVVDGKDGVQGASGETLAEGIEGEEERQVPDYYDTLSVMPEVNERLKWAEDSEGQVIQQGEEFMRMVPKGYFQSPKSNLATKMEANMKQMQDTRKICAKIGIVKQMQLQSQTYQNQFQKYDPQPFEEVDVGPVVVSDDGAVMSQWTCRAALQRSVAKVFYHAGFEEFQPAALDAVTDLTSNFFTQIVKTFNVYREAPKVRSETGLPMWKPRFTSEETILHALRQNGVDLEALDSYVKEDVDRLGSKLGVMHERMKAHLSELLRPALDANAGVDGAGAFNDGSEQFSSGDFADEIGEDFFGFRELGLDKELASFTVPFHLLQNRIHNAYQTQNASTTSTAGNLWENPAPWEPVTIHTIRNQIGLVQGYFLEKLHANSDQQLIEDEDLPAKQRFPKPRLPPTGKISSPRKRPLREQQQMAKKKRKLVEENNGSGNTQESSQQQSSQGGANGTSAAAGSGAVKGIAKPVGKLKLEAPSSKENVAEPEKDDANGVVGMMSPESINGAG</sequence>
<evidence type="ECO:0000256" key="3">
    <source>
        <dbReference type="ARBA" id="ARBA00023015"/>
    </source>
</evidence>
<proteinExistence type="predicted"/>
<evidence type="ECO:0000259" key="11">
    <source>
        <dbReference type="PROSITE" id="PS50014"/>
    </source>
</evidence>
<feature type="region of interest" description="Disordered" evidence="10">
    <location>
        <begin position="206"/>
        <end position="228"/>
    </location>
</feature>
<dbReference type="InterPro" id="IPR036427">
    <property type="entry name" value="Bromodomain-like_sf"/>
</dbReference>
<dbReference type="Gene3D" id="1.10.20.10">
    <property type="entry name" value="Histone, subunit A"/>
    <property type="match status" value="1"/>
</dbReference>
<keyword evidence="6" id="KW-0539">Nucleus</keyword>
<feature type="domain" description="Bromo" evidence="11">
    <location>
        <begin position="304"/>
        <end position="374"/>
    </location>
</feature>
<protein>
    <recommendedName>
        <fullName evidence="7">SAGA complex subunit Spt7</fullName>
    </recommendedName>
</protein>
<dbReference type="GO" id="GO:0005198">
    <property type="term" value="F:structural molecule activity"/>
    <property type="evidence" value="ECO:0007669"/>
    <property type="project" value="TreeGrafter"/>
</dbReference>
<feature type="compositionally biased region" description="Low complexity" evidence="10">
    <location>
        <begin position="882"/>
        <end position="912"/>
    </location>
</feature>
<dbReference type="InterPro" id="IPR001487">
    <property type="entry name" value="Bromodomain"/>
</dbReference>